<gene>
    <name evidence="2" type="primary">FGENESH: predicted gene_13.201</name>
    <name evidence="2" type="ORF">BN2166_0063710</name>
</gene>
<dbReference type="Proteomes" id="UP000199069">
    <property type="component" value="Unassembled WGS sequence"/>
</dbReference>
<keyword evidence="1" id="KW-0472">Membrane</keyword>
<dbReference type="STRING" id="5286.A0A0K3CPX5"/>
<dbReference type="GO" id="GO:0042765">
    <property type="term" value="C:GPI-anchor transamidase complex"/>
    <property type="evidence" value="ECO:0007669"/>
    <property type="project" value="InterPro"/>
</dbReference>
<evidence type="ECO:0000313" key="2">
    <source>
        <dbReference type="EMBL" id="CTR10510.1"/>
    </source>
</evidence>
<reference evidence="2 3" key="1">
    <citation type="submission" date="2015-07" db="EMBL/GenBank/DDBJ databases">
        <authorList>
            <person name="Cajimat M.N.B."/>
            <person name="Milazzo M.L."/>
            <person name="Fulhorst C.F."/>
        </authorList>
    </citation>
    <scope>NUCLEOTIDE SEQUENCE [LARGE SCALE GENOMIC DNA]</scope>
    <source>
        <strain evidence="2">Single colony</strain>
    </source>
</reference>
<dbReference type="Pfam" id="PF04114">
    <property type="entry name" value="Gaa1"/>
    <property type="match status" value="2"/>
</dbReference>
<dbReference type="OMA" id="GGQMGID"/>
<dbReference type="EMBL" id="CWKI01000013">
    <property type="protein sequence ID" value="CTR10510.1"/>
    <property type="molecule type" value="Genomic_DNA"/>
</dbReference>
<dbReference type="InterPro" id="IPR007246">
    <property type="entry name" value="Gaa1"/>
</dbReference>
<evidence type="ECO:0000256" key="1">
    <source>
        <dbReference type="SAM" id="Phobius"/>
    </source>
</evidence>
<keyword evidence="3" id="KW-1185">Reference proteome</keyword>
<name>A0A0K3CPX5_RHOTO</name>
<dbReference type="GO" id="GO:0016255">
    <property type="term" value="P:attachment of GPI anchor to protein"/>
    <property type="evidence" value="ECO:0007669"/>
    <property type="project" value="TreeGrafter"/>
</dbReference>
<feature type="transmembrane region" description="Helical" evidence="1">
    <location>
        <begin position="481"/>
        <end position="502"/>
    </location>
</feature>
<protein>
    <submittedName>
        <fullName evidence="2">BY PROTMAP: gi|342319520|gb|EGU11468.1| GPI-anchor transamidase [Rhodotorula glutinis ATCC 204091]</fullName>
    </submittedName>
</protein>
<accession>A0A0K3CPX5</accession>
<dbReference type="PANTHER" id="PTHR13304">
    <property type="entry name" value="GLYCOSYLPHOSPHATIDYLINOSITOL ANCHOR ATTACHMENT 1 PROTEIN"/>
    <property type="match status" value="1"/>
</dbReference>
<proteinExistence type="predicted"/>
<feature type="transmembrane region" description="Helical" evidence="1">
    <location>
        <begin position="39"/>
        <end position="60"/>
    </location>
</feature>
<keyword evidence="1" id="KW-1133">Transmembrane helix</keyword>
<feature type="transmembrane region" description="Helical" evidence="1">
    <location>
        <begin position="357"/>
        <end position="376"/>
    </location>
</feature>
<organism evidence="2 3">
    <name type="scientific">Rhodotorula toruloides</name>
    <name type="common">Yeast</name>
    <name type="synonym">Rhodosporidium toruloides</name>
    <dbReference type="NCBI Taxonomy" id="5286"/>
    <lineage>
        <taxon>Eukaryota</taxon>
        <taxon>Fungi</taxon>
        <taxon>Dikarya</taxon>
        <taxon>Basidiomycota</taxon>
        <taxon>Pucciniomycotina</taxon>
        <taxon>Microbotryomycetes</taxon>
        <taxon>Sporidiobolales</taxon>
        <taxon>Sporidiobolaceae</taxon>
        <taxon>Rhodotorula</taxon>
    </lineage>
</organism>
<keyword evidence="1" id="KW-0812">Transmembrane</keyword>
<evidence type="ECO:0000313" key="3">
    <source>
        <dbReference type="Proteomes" id="UP000199069"/>
    </source>
</evidence>
<dbReference type="AlphaFoldDB" id="A0A0K3CPX5"/>
<sequence>MASRLKALLRRPGGTEVPRDELATFQRALVRRSKVVKRIVAFAPLVRTLLVVAGLLYMLALPYKSIGRRHYISENALQPGQVNTYWNCADVHVADLYAESVAKWSAEDVTVEARSRAIQDAFHELGLSASQQRYTFELARNSTLSGINTYAILAAPKTDGAEALVLSASWLSRAKDEQGRPRINTRGVAIVLALANYFKKYAFWSKDIIFVISDGYSEGAQAWLDAYHDYGQSKGANGHMPNLDFINSVSRILRNTGIPTVLHSSDSSDTSFLPSFLQYAEIEAYAQAARNLFRQVALTADGRVLGPEGTFGKYRIDAITLFGLPAEGPHGFHSLGRATESIFRSLNNLLERFHQSFFLYIMTSIDSFIAVGNYLAAPILVGAGMTIQGLVTWGQAGVGKEGNARERPVARATLVLAGATLAGAAEMQAISQVDPLKELHQVTFACLSPTGIWTLWRTVNKAGAEEWLRQLLKDWQIGGGWSLPVALVLVGPLVVAQAVVVVL</sequence>
<dbReference type="PANTHER" id="PTHR13304:SF0">
    <property type="entry name" value="GLYCOSYLPHOSPHATIDYLINOSITOL ANCHOR ATTACHMENT 1 PROTEIN"/>
    <property type="match status" value="1"/>
</dbReference>
<dbReference type="Gene3D" id="3.40.630.10">
    <property type="entry name" value="Zn peptidases"/>
    <property type="match status" value="1"/>
</dbReference>